<dbReference type="Pfam" id="PF01562">
    <property type="entry name" value="Pep_M12B_propep"/>
    <property type="match status" value="1"/>
</dbReference>
<dbReference type="GO" id="GO:0007339">
    <property type="term" value="P:binding of sperm to zona pellucida"/>
    <property type="evidence" value="ECO:0007669"/>
    <property type="project" value="TreeGrafter"/>
</dbReference>
<reference evidence="25 26" key="1">
    <citation type="journal article" date="2020" name="Nature">
        <title>Six reference-quality genomes reveal evolution of bat adaptations.</title>
        <authorList>
            <person name="Jebb D."/>
            <person name="Huang Z."/>
            <person name="Pippel M."/>
            <person name="Hughes G.M."/>
            <person name="Lavrichenko K."/>
            <person name="Devanna P."/>
            <person name="Winkler S."/>
            <person name="Jermiin L.S."/>
            <person name="Skirmuntt E.C."/>
            <person name="Katzourakis A."/>
            <person name="Burkitt-Gray L."/>
            <person name="Ray D.A."/>
            <person name="Sullivan K.A.M."/>
            <person name="Roscito J.G."/>
            <person name="Kirilenko B.M."/>
            <person name="Davalos L.M."/>
            <person name="Corthals A.P."/>
            <person name="Power M.L."/>
            <person name="Jones G."/>
            <person name="Ransome R.D."/>
            <person name="Dechmann D.K.N."/>
            <person name="Locatelli A.G."/>
            <person name="Puechmaille S.J."/>
            <person name="Fedrigo O."/>
            <person name="Jarvis E.D."/>
            <person name="Hiller M."/>
            <person name="Vernes S.C."/>
            <person name="Myers E.W."/>
            <person name="Teeling E.C."/>
        </authorList>
    </citation>
    <scope>NUCLEOTIDE SEQUENCE [LARGE SCALE GENOMIC DNA]</scope>
    <source>
        <strain evidence="25">MMolMol1</strain>
        <tissue evidence="25">Muscle</tissue>
    </source>
</reference>
<evidence type="ECO:0000256" key="18">
    <source>
        <dbReference type="PROSITE-ProRule" id="PRU00076"/>
    </source>
</evidence>
<dbReference type="GO" id="GO:0005886">
    <property type="term" value="C:plasma membrane"/>
    <property type="evidence" value="ECO:0007669"/>
    <property type="project" value="TreeGrafter"/>
</dbReference>
<dbReference type="SUPFAM" id="SSF57552">
    <property type="entry name" value="Blood coagulation inhibitor (disintegrin)"/>
    <property type="match status" value="1"/>
</dbReference>
<evidence type="ECO:0000256" key="15">
    <source>
        <dbReference type="ARBA" id="ARBA00031933"/>
    </source>
</evidence>
<keyword evidence="4 18" id="KW-0245">EGF-like domain</keyword>
<organism evidence="25 26">
    <name type="scientific">Molossus molossus</name>
    <name type="common">Pallas' mastiff bat</name>
    <name type="synonym">Vespertilio molossus</name>
    <dbReference type="NCBI Taxonomy" id="27622"/>
    <lineage>
        <taxon>Eukaryota</taxon>
        <taxon>Metazoa</taxon>
        <taxon>Chordata</taxon>
        <taxon>Craniata</taxon>
        <taxon>Vertebrata</taxon>
        <taxon>Euteleostomi</taxon>
        <taxon>Mammalia</taxon>
        <taxon>Eutheria</taxon>
        <taxon>Laurasiatheria</taxon>
        <taxon>Chiroptera</taxon>
        <taxon>Yangochiroptera</taxon>
        <taxon>Molossidae</taxon>
        <taxon>Molossus</taxon>
    </lineage>
</organism>
<dbReference type="PANTHER" id="PTHR11905">
    <property type="entry name" value="ADAM A DISINTEGRIN AND METALLOPROTEASE DOMAIN"/>
    <property type="match status" value="1"/>
</dbReference>
<evidence type="ECO:0000256" key="17">
    <source>
        <dbReference type="PROSITE-ProRule" id="PRU00068"/>
    </source>
</evidence>
<feature type="disulfide bond" evidence="18">
    <location>
        <begin position="633"/>
        <end position="642"/>
    </location>
</feature>
<keyword evidence="9 20" id="KW-1133">Transmembrane helix</keyword>
<dbReference type="PRINTS" id="PR00289">
    <property type="entry name" value="DISINTEGRIN"/>
</dbReference>
<feature type="chain" id="PRO_5029605748" description="Disintegrin and metalloproteinase domain-containing protein 2" evidence="21">
    <location>
        <begin position="17"/>
        <end position="735"/>
    </location>
</feature>
<evidence type="ECO:0000259" key="23">
    <source>
        <dbReference type="PROSITE" id="PS50214"/>
    </source>
</evidence>
<evidence type="ECO:0000256" key="19">
    <source>
        <dbReference type="PROSITE-ProRule" id="PRU00276"/>
    </source>
</evidence>
<keyword evidence="10 20" id="KW-0472">Membrane</keyword>
<dbReference type="InterPro" id="IPR006586">
    <property type="entry name" value="ADAM_Cys-rich"/>
</dbReference>
<dbReference type="Pfam" id="PF01421">
    <property type="entry name" value="Reprolysin"/>
    <property type="match status" value="1"/>
</dbReference>
<name>A0A7J8GIZ6_MOLMO</name>
<comment type="function">
    <text evidence="13">Sperm surface membrane protein that may be involved in sperm-egg plasma membrane adhesion and fusion during fertilization. Could have a direct role in sperm-zona binding or migration of sperm from the uterus into the oviduct. Interactions with egg membrane could be mediated via binding between its disintegrin-like domain to one or more integrins receptors on the egg. This is a non catalytic metalloprotease-like protein.</text>
</comment>
<protein>
    <recommendedName>
        <fullName evidence="3">Disintegrin and metalloproteinase domain-containing protein 2</fullName>
    </recommendedName>
    <alternativeName>
        <fullName evidence="14">Fertilin subunit beta</fullName>
    </alternativeName>
    <alternativeName>
        <fullName evidence="16">PH-30</fullName>
    </alternativeName>
    <alternativeName>
        <fullName evidence="15">PH30-beta</fullName>
    </alternativeName>
</protein>
<dbReference type="PROSITE" id="PS50215">
    <property type="entry name" value="ADAM_MEPRO"/>
    <property type="match status" value="1"/>
</dbReference>
<dbReference type="GO" id="GO:0007155">
    <property type="term" value="P:cell adhesion"/>
    <property type="evidence" value="ECO:0007669"/>
    <property type="project" value="UniProtKB-KW"/>
</dbReference>
<keyword evidence="12" id="KW-0325">Glycoprotein</keyword>
<dbReference type="InterPro" id="IPR034027">
    <property type="entry name" value="Reprolysin_adamalysin"/>
</dbReference>
<feature type="domain" description="Peptidase M12B" evidence="24">
    <location>
        <begin position="178"/>
        <end position="375"/>
    </location>
</feature>
<feature type="domain" description="EGF-like" evidence="22">
    <location>
        <begin position="610"/>
        <end position="643"/>
    </location>
</feature>
<dbReference type="PROSITE" id="PS50026">
    <property type="entry name" value="EGF_3"/>
    <property type="match status" value="1"/>
</dbReference>
<evidence type="ECO:0000256" key="7">
    <source>
        <dbReference type="ARBA" id="ARBA00022729"/>
    </source>
</evidence>
<dbReference type="FunCoup" id="A0A7J8GIZ6">
    <property type="interactions" value="37"/>
</dbReference>
<dbReference type="Gene3D" id="3.40.390.10">
    <property type="entry name" value="Collagenase (Catalytic Domain)"/>
    <property type="match status" value="1"/>
</dbReference>
<feature type="domain" description="Disintegrin" evidence="23">
    <location>
        <begin position="383"/>
        <end position="472"/>
    </location>
</feature>
<dbReference type="SUPFAM" id="SSF55486">
    <property type="entry name" value="Metalloproteases ('zincins'), catalytic domain"/>
    <property type="match status" value="1"/>
</dbReference>
<evidence type="ECO:0000313" key="26">
    <source>
        <dbReference type="Proteomes" id="UP000550707"/>
    </source>
</evidence>
<dbReference type="InterPro" id="IPR000742">
    <property type="entry name" value="EGF"/>
</dbReference>
<gene>
    <name evidence="25" type="ORF">HJG59_000300</name>
</gene>
<evidence type="ECO:0000256" key="12">
    <source>
        <dbReference type="ARBA" id="ARBA00023180"/>
    </source>
</evidence>
<dbReference type="InterPro" id="IPR018358">
    <property type="entry name" value="Disintegrin_CS"/>
</dbReference>
<dbReference type="PANTHER" id="PTHR11905:SF108">
    <property type="entry name" value="DISINTEGRIN AND METALLOPROTEINASE DOMAIN-CONTAINING PROTEIN 2"/>
    <property type="match status" value="1"/>
</dbReference>
<evidence type="ECO:0000256" key="20">
    <source>
        <dbReference type="SAM" id="Phobius"/>
    </source>
</evidence>
<evidence type="ECO:0000256" key="14">
    <source>
        <dbReference type="ARBA" id="ARBA00030994"/>
    </source>
</evidence>
<dbReference type="PROSITE" id="PS00427">
    <property type="entry name" value="DISINTEGRIN_1"/>
    <property type="match status" value="1"/>
</dbReference>
<evidence type="ECO:0000256" key="11">
    <source>
        <dbReference type="ARBA" id="ARBA00023157"/>
    </source>
</evidence>
<keyword evidence="7 21" id="KW-0732">Signal</keyword>
<dbReference type="GO" id="GO:0004222">
    <property type="term" value="F:metalloendopeptidase activity"/>
    <property type="evidence" value="ECO:0007669"/>
    <property type="project" value="InterPro"/>
</dbReference>
<dbReference type="InterPro" id="IPR024079">
    <property type="entry name" value="MetalloPept_cat_dom_sf"/>
</dbReference>
<comment type="subunit">
    <text evidence="2">Heterodimer with ADAM1/fertilin subunit alpha.</text>
</comment>
<feature type="signal peptide" evidence="21">
    <location>
        <begin position="1"/>
        <end position="16"/>
    </location>
</feature>
<comment type="subcellular location">
    <subcellularLocation>
        <location evidence="1">Membrane</location>
        <topology evidence="1">Single-pass type I membrane protein</topology>
    </subcellularLocation>
</comment>
<keyword evidence="11 18" id="KW-1015">Disulfide bond</keyword>
<accession>A0A7J8GIZ6</accession>
<dbReference type="InterPro" id="IPR001762">
    <property type="entry name" value="Disintegrin_dom"/>
</dbReference>
<evidence type="ECO:0000256" key="16">
    <source>
        <dbReference type="ARBA" id="ARBA00032022"/>
    </source>
</evidence>
<dbReference type="InterPro" id="IPR001590">
    <property type="entry name" value="Peptidase_M12B"/>
</dbReference>
<evidence type="ECO:0000256" key="10">
    <source>
        <dbReference type="ARBA" id="ARBA00023136"/>
    </source>
</evidence>
<dbReference type="InterPro" id="IPR002870">
    <property type="entry name" value="Peptidase_M12B_N"/>
</dbReference>
<dbReference type="GO" id="GO:0008584">
    <property type="term" value="P:male gonad development"/>
    <property type="evidence" value="ECO:0007669"/>
    <property type="project" value="TreeGrafter"/>
</dbReference>
<evidence type="ECO:0000256" key="3">
    <source>
        <dbReference type="ARBA" id="ARBA00020159"/>
    </source>
</evidence>
<keyword evidence="5" id="KW-0597">Phosphoprotein</keyword>
<evidence type="ECO:0000259" key="22">
    <source>
        <dbReference type="PROSITE" id="PS50026"/>
    </source>
</evidence>
<dbReference type="FunFam" id="4.10.70.10:FF:000001">
    <property type="entry name" value="Disintegrin and metalloproteinase domain-containing protein 22"/>
    <property type="match status" value="1"/>
</dbReference>
<feature type="disulfide bond" evidence="19">
    <location>
        <begin position="331"/>
        <end position="336"/>
    </location>
</feature>
<sequence>MLRYLFLIVGLIWVQTDRNSELLHVQITVPEKKESQSKDGVESNVSYNIVIDGKIHTVKMMHKAFLSSGFQVYGYNGTGYMKPFEQQIENFCYYQGYIEDYPNSVAILSTCTGLRGLLQFENVTYAIEPLEPSIGFEHVIYQVKHENTGVSLYAEEDMESRDIPYTIQSVQVLKGVSKYIELHIVVEKNLYNYMGSDTAVVTQKMFQLIGLTNAIFTSFNITIVLSSLEFWIDENKIPVTGDVNELLHRFLKWKRSYLVLRPHDMAFLLVYRENSDYVGATFQGKMCNRQYGGSIALHPKALSLESLAVIITQLLSLSMGIVYDDIEKCQCSGAVCIMNPEAIHSSGVKTFSKCSMEDFLHFISKPNSQCLENHPLLDPSYKAAVCGNQIVEEKEECDCGTQEQCAQNPNECCVSGTCKLKAGNNCDKGPCCTSCHFTEKGQLCRSAVDECDLPEYCNGSSASCSDDLYVLDGFQCDENKWICLNGVCNSLKQQCMAIFGKDASEGPPECFQVLNAMTNEYGSCGSDASGYKKCDTKDIMCGKLLCKYTGENALEIRNASTIYTNIQGQICVSLEYAYDHEQSAQMWVKDGTICDTNKFCKNKECVQKDLTYECDAQKCKSHGKCNNKKNCHCEPNYLPPNCETQQDNWPGGSVDSGNYPPNTMRSLDIPYIENAYSHRPTRWPFFLLIPFCIVLCVMIATLVKVYFQRKKWKTEEYTSDEYINFIFKIHYFYNF</sequence>
<evidence type="ECO:0000256" key="21">
    <source>
        <dbReference type="SAM" id="SignalP"/>
    </source>
</evidence>
<dbReference type="GO" id="GO:0006508">
    <property type="term" value="P:proteolysis"/>
    <property type="evidence" value="ECO:0007669"/>
    <property type="project" value="InterPro"/>
</dbReference>
<dbReference type="CDD" id="cd04269">
    <property type="entry name" value="ZnMc_adamalysin_II_like"/>
    <property type="match status" value="1"/>
</dbReference>
<dbReference type="Pfam" id="PF08516">
    <property type="entry name" value="ADAM_CR"/>
    <property type="match status" value="1"/>
</dbReference>
<feature type="disulfide bond" evidence="17">
    <location>
        <begin position="444"/>
        <end position="464"/>
    </location>
</feature>
<evidence type="ECO:0000256" key="4">
    <source>
        <dbReference type="ARBA" id="ARBA00022536"/>
    </source>
</evidence>
<comment type="caution">
    <text evidence="18">Lacks conserved residue(s) required for the propagation of feature annotation.</text>
</comment>
<evidence type="ECO:0000256" key="13">
    <source>
        <dbReference type="ARBA" id="ARBA00025231"/>
    </source>
</evidence>
<proteinExistence type="predicted"/>
<evidence type="ECO:0000256" key="6">
    <source>
        <dbReference type="ARBA" id="ARBA00022692"/>
    </source>
</evidence>
<evidence type="ECO:0000256" key="8">
    <source>
        <dbReference type="ARBA" id="ARBA00022889"/>
    </source>
</evidence>
<keyword evidence="26" id="KW-1185">Reference proteome</keyword>
<dbReference type="SMART" id="SM00608">
    <property type="entry name" value="ACR"/>
    <property type="match status" value="1"/>
</dbReference>
<evidence type="ECO:0000259" key="24">
    <source>
        <dbReference type="PROSITE" id="PS50215"/>
    </source>
</evidence>
<evidence type="ECO:0000256" key="5">
    <source>
        <dbReference type="ARBA" id="ARBA00022553"/>
    </source>
</evidence>
<dbReference type="AlphaFoldDB" id="A0A7J8GIZ6"/>
<dbReference type="Pfam" id="PF00200">
    <property type="entry name" value="Disintegrin"/>
    <property type="match status" value="1"/>
</dbReference>
<dbReference type="PROSITE" id="PS50214">
    <property type="entry name" value="DISINTEGRIN_2"/>
    <property type="match status" value="1"/>
</dbReference>
<dbReference type="EMBL" id="JACASF010000009">
    <property type="protein sequence ID" value="KAF6459926.1"/>
    <property type="molecule type" value="Genomic_DNA"/>
</dbReference>
<evidence type="ECO:0000256" key="9">
    <source>
        <dbReference type="ARBA" id="ARBA00022989"/>
    </source>
</evidence>
<dbReference type="InParanoid" id="A0A7J8GIZ6"/>
<evidence type="ECO:0000256" key="2">
    <source>
        <dbReference type="ARBA" id="ARBA00011609"/>
    </source>
</evidence>
<dbReference type="SMART" id="SM00050">
    <property type="entry name" value="DISIN"/>
    <property type="match status" value="1"/>
</dbReference>
<dbReference type="Proteomes" id="UP000550707">
    <property type="component" value="Unassembled WGS sequence"/>
</dbReference>
<comment type="caution">
    <text evidence="25">The sequence shown here is derived from an EMBL/GenBank/DDBJ whole genome shotgun (WGS) entry which is preliminary data.</text>
</comment>
<keyword evidence="8" id="KW-0130">Cell adhesion</keyword>
<evidence type="ECO:0000256" key="1">
    <source>
        <dbReference type="ARBA" id="ARBA00004479"/>
    </source>
</evidence>
<dbReference type="FunFam" id="3.40.390.10:FF:000033">
    <property type="entry name" value="A disintegrin and metallopeptidase domain 18"/>
    <property type="match status" value="1"/>
</dbReference>
<feature type="transmembrane region" description="Helical" evidence="20">
    <location>
        <begin position="683"/>
        <end position="707"/>
    </location>
</feature>
<evidence type="ECO:0000313" key="25">
    <source>
        <dbReference type="EMBL" id="KAF6459926.1"/>
    </source>
</evidence>
<dbReference type="InterPro" id="IPR036436">
    <property type="entry name" value="Disintegrin_dom_sf"/>
</dbReference>
<dbReference type="Gene3D" id="4.10.70.10">
    <property type="entry name" value="Disintegrin domain"/>
    <property type="match status" value="1"/>
</dbReference>
<keyword evidence="6 20" id="KW-0812">Transmembrane</keyword>